<accession>A0ABQ3EV98</accession>
<dbReference type="Proteomes" id="UP000642673">
    <property type="component" value="Unassembled WGS sequence"/>
</dbReference>
<sequence>MARAVCSRSSASQGLAVSERAVRIRVVPRVLTYAENDGYDVGFEASVQTGVVMPQR</sequence>
<protein>
    <submittedName>
        <fullName evidence="1">Uncharacterized protein</fullName>
    </submittedName>
</protein>
<dbReference type="EMBL" id="BMVP01000007">
    <property type="protein sequence ID" value="GHB65320.1"/>
    <property type="molecule type" value="Genomic_DNA"/>
</dbReference>
<reference evidence="2" key="1">
    <citation type="journal article" date="2019" name="Int. J. Syst. Evol. Microbiol.">
        <title>The Global Catalogue of Microorganisms (GCM) 10K type strain sequencing project: providing services to taxonomists for standard genome sequencing and annotation.</title>
        <authorList>
            <consortium name="The Broad Institute Genomics Platform"/>
            <consortium name="The Broad Institute Genome Sequencing Center for Infectious Disease"/>
            <person name="Wu L."/>
            <person name="Ma J."/>
        </authorList>
    </citation>
    <scope>NUCLEOTIDE SEQUENCE [LARGE SCALE GENOMIC DNA]</scope>
    <source>
        <strain evidence="2">JCM 4738</strain>
    </source>
</reference>
<organism evidence="1 2">
    <name type="scientific">Streptomyces cirratus</name>
    <dbReference type="NCBI Taxonomy" id="68187"/>
    <lineage>
        <taxon>Bacteria</taxon>
        <taxon>Bacillati</taxon>
        <taxon>Actinomycetota</taxon>
        <taxon>Actinomycetes</taxon>
        <taxon>Kitasatosporales</taxon>
        <taxon>Streptomycetaceae</taxon>
        <taxon>Streptomyces</taxon>
    </lineage>
</organism>
<evidence type="ECO:0000313" key="1">
    <source>
        <dbReference type="EMBL" id="GHB65320.1"/>
    </source>
</evidence>
<proteinExistence type="predicted"/>
<evidence type="ECO:0000313" key="2">
    <source>
        <dbReference type="Proteomes" id="UP000642673"/>
    </source>
</evidence>
<gene>
    <name evidence="1" type="ORF">GCM10010347_39100</name>
</gene>
<name>A0ABQ3EV98_9ACTN</name>
<comment type="caution">
    <text evidence="1">The sequence shown here is derived from an EMBL/GenBank/DDBJ whole genome shotgun (WGS) entry which is preliminary data.</text>
</comment>
<keyword evidence="2" id="KW-1185">Reference proteome</keyword>